<organism evidence="2 3">
    <name type="scientific">Globodera pallida</name>
    <name type="common">Potato cyst nematode worm</name>
    <name type="synonym">Heterodera pallida</name>
    <dbReference type="NCBI Taxonomy" id="36090"/>
    <lineage>
        <taxon>Eukaryota</taxon>
        <taxon>Metazoa</taxon>
        <taxon>Ecdysozoa</taxon>
        <taxon>Nematoda</taxon>
        <taxon>Chromadorea</taxon>
        <taxon>Rhabditida</taxon>
        <taxon>Tylenchina</taxon>
        <taxon>Tylenchomorpha</taxon>
        <taxon>Tylenchoidea</taxon>
        <taxon>Heteroderidae</taxon>
        <taxon>Heteroderinae</taxon>
        <taxon>Globodera</taxon>
    </lineage>
</organism>
<dbReference type="SMART" id="SM00320">
    <property type="entry name" value="WD40"/>
    <property type="match status" value="3"/>
</dbReference>
<keyword evidence="1" id="KW-0853">WD repeat</keyword>
<dbReference type="Gene3D" id="2.130.10.10">
    <property type="entry name" value="YVTN repeat-like/Quinoprotein amine dehydrogenase"/>
    <property type="match status" value="1"/>
</dbReference>
<dbReference type="SUPFAM" id="SSF50978">
    <property type="entry name" value="WD40 repeat-like"/>
    <property type="match status" value="1"/>
</dbReference>
<feature type="repeat" description="WD" evidence="1">
    <location>
        <begin position="697"/>
        <end position="728"/>
    </location>
</feature>
<dbReference type="InterPro" id="IPR042238">
    <property type="entry name" value="Rad28/ERCC8/Ckn1/ATCSA-1"/>
</dbReference>
<keyword evidence="2" id="KW-1185">Reference proteome</keyword>
<dbReference type="GO" id="GO:0043161">
    <property type="term" value="P:proteasome-mediated ubiquitin-dependent protein catabolic process"/>
    <property type="evidence" value="ECO:0007669"/>
    <property type="project" value="TreeGrafter"/>
</dbReference>
<dbReference type="PANTHER" id="PTHR46202">
    <property type="entry name" value="DNA EXCISION REPAIR PROTEIN ERCC-8"/>
    <property type="match status" value="1"/>
</dbReference>
<dbReference type="GO" id="GO:0000109">
    <property type="term" value="C:nucleotide-excision repair complex"/>
    <property type="evidence" value="ECO:0007669"/>
    <property type="project" value="TreeGrafter"/>
</dbReference>
<accession>A0A183BKZ4</accession>
<evidence type="ECO:0000313" key="2">
    <source>
        <dbReference type="Proteomes" id="UP000050741"/>
    </source>
</evidence>
<reference evidence="3" key="2">
    <citation type="submission" date="2016-06" db="UniProtKB">
        <authorList>
            <consortium name="WormBaseParasite"/>
        </authorList>
    </citation>
    <scope>IDENTIFICATION</scope>
</reference>
<dbReference type="AlphaFoldDB" id="A0A183BKZ4"/>
<dbReference type="GO" id="GO:0000209">
    <property type="term" value="P:protein polyubiquitination"/>
    <property type="evidence" value="ECO:0007669"/>
    <property type="project" value="TreeGrafter"/>
</dbReference>
<dbReference type="Proteomes" id="UP000050741">
    <property type="component" value="Unassembled WGS sequence"/>
</dbReference>
<dbReference type="PROSITE" id="PS50082">
    <property type="entry name" value="WD_REPEATS_2"/>
    <property type="match status" value="2"/>
</dbReference>
<dbReference type="InterPro" id="IPR001680">
    <property type="entry name" value="WD40_rpt"/>
</dbReference>
<name>A0A183BKZ4_GLOPA</name>
<dbReference type="InterPro" id="IPR036322">
    <property type="entry name" value="WD40_repeat_dom_sf"/>
</dbReference>
<dbReference type="PANTHER" id="PTHR46202:SF1">
    <property type="entry name" value="DNA EXCISION REPAIR PROTEIN ERCC-8"/>
    <property type="match status" value="1"/>
</dbReference>
<evidence type="ECO:0000256" key="1">
    <source>
        <dbReference type="PROSITE-ProRule" id="PRU00221"/>
    </source>
</evidence>
<dbReference type="PROSITE" id="PS50294">
    <property type="entry name" value="WD_REPEATS_REGION"/>
    <property type="match status" value="1"/>
</dbReference>
<dbReference type="GO" id="GO:0006283">
    <property type="term" value="P:transcription-coupled nucleotide-excision repair"/>
    <property type="evidence" value="ECO:0007669"/>
    <property type="project" value="InterPro"/>
</dbReference>
<reference evidence="2" key="1">
    <citation type="submission" date="2014-05" db="EMBL/GenBank/DDBJ databases">
        <title>The genome and life-stage specific transcriptomes of Globodera pallida elucidate key aspects of plant parasitism by a cyst nematode.</title>
        <authorList>
            <person name="Cotton J.A."/>
            <person name="Lilley C.J."/>
            <person name="Jones L.M."/>
            <person name="Kikuchi T."/>
            <person name="Reid A.J."/>
            <person name="Thorpe P."/>
            <person name="Tsai I.J."/>
            <person name="Beasley H."/>
            <person name="Blok V."/>
            <person name="Cock P.J.A."/>
            <person name="Van den Akker S.E."/>
            <person name="Holroyd N."/>
            <person name="Hunt M."/>
            <person name="Mantelin S."/>
            <person name="Naghra H."/>
            <person name="Pain A."/>
            <person name="Palomares-Rius J.E."/>
            <person name="Zarowiecki M."/>
            <person name="Berriman M."/>
            <person name="Jones J.T."/>
            <person name="Urwin P.E."/>
        </authorList>
    </citation>
    <scope>NUCLEOTIDE SEQUENCE [LARGE SCALE GENOMIC DNA]</scope>
    <source>
        <strain evidence="2">Lindley</strain>
    </source>
</reference>
<proteinExistence type="predicted"/>
<dbReference type="WBParaSite" id="GPLIN_000127600">
    <property type="protein sequence ID" value="GPLIN_000127600"/>
    <property type="gene ID" value="GPLIN_000127600"/>
</dbReference>
<dbReference type="GO" id="GO:0031464">
    <property type="term" value="C:Cul4A-RING E3 ubiquitin ligase complex"/>
    <property type="evidence" value="ECO:0007669"/>
    <property type="project" value="TreeGrafter"/>
</dbReference>
<dbReference type="Pfam" id="PF00400">
    <property type="entry name" value="WD40"/>
    <property type="match status" value="2"/>
</dbReference>
<feature type="repeat" description="WD" evidence="1">
    <location>
        <begin position="500"/>
        <end position="542"/>
    </location>
</feature>
<protein>
    <submittedName>
        <fullName evidence="3">WD_REPEATS_REGION domain-containing protein</fullName>
    </submittedName>
</protein>
<evidence type="ECO:0000313" key="3">
    <source>
        <dbReference type="WBParaSite" id="GPLIN_000127600"/>
    </source>
</evidence>
<sequence>MIKIVSIEIKILRKPFPWELRVSHWCKAEAQIVCKECGWAQCVPTTDGKEMVFDRNYKCCPNVLSSGYCCPLNYEFKCCAVVSQQKYTLRPKIPGAIGKKCNDGKACFCGQTRDWLMRGFCCDKSEACECCETDPTVTKIPAPVRDTLADASCKAEITAKAVGKRVAICREALGSPATGCCAKDYKLEYVDELKPDALDLLHIDLDDIPRDKQQACNSTMSKSRTDAFDLFCKPENGWPETSCCGEDHKLVSEPGDIVSWSKFRPHDYNDLCEDQMARLDDPLCRKTLGNPATDCCGKDYKFEFVRDLNKDELDKPITMLPRLGRQACQNQIHEESRKQTGPHCVWALGWKASNCCPENYKFKFQVDLEEMRKGTFWKETARRSKETNRVEQTAEMIPGEGQQQRVANRWGFSNLSAKFAMIDKRLESLEQSWRSAVPLSTHASVAGTSAMSFDNAEKRFLLCGNARGGVAIVDFESFSNFLPNAERYPRNYVVIQTRKKSHHEFMVNGCQWYPVDSSIFATSGRDKFLKIWDADQLKSVEQFAFQQPISNFHWFVPANCNSSLISIATSSSNVDLLDPRLGNSAQQIRCSRQRIWSVQWVRACDYVLATGSDSGEIAFWDVRSSKNELKRRTVVSLSLSHTTEMFVSGRLKQCDCFVVLRYRNLKVIAALFLCNLNFVTRDALFGSAGAVDQFQFLRGHFQSVLSCAYRKEYNQLVTSSTDRLVLVWAPQMDEYRFDSAAQQIKQLHEDAFSDDESR</sequence>
<dbReference type="InterPro" id="IPR015943">
    <property type="entry name" value="WD40/YVTN_repeat-like_dom_sf"/>
</dbReference>